<keyword evidence="3" id="KW-1185">Reference proteome</keyword>
<keyword evidence="1" id="KW-0175">Coiled coil</keyword>
<evidence type="ECO:0000256" key="1">
    <source>
        <dbReference type="SAM" id="Coils"/>
    </source>
</evidence>
<feature type="coiled-coil region" evidence="1">
    <location>
        <begin position="12"/>
        <end position="47"/>
    </location>
</feature>
<gene>
    <name evidence="2" type="ORF">LARV_00142</name>
</gene>
<reference evidence="2" key="1">
    <citation type="submission" date="2015-07" db="EMBL/GenBank/DDBJ databases">
        <title>Draft Genome Sequences of Anaerolinea thermolimosa IMO-1, Bellilinea caldifistulae GOMI-1, Leptolinea tardivitalis YMTK-2, Levilinea saccharolytica KIBI-1,Longilinea arvoryzae KOME-1, Previously Described as Members of the Anaerolineaceae (Chloroflexi).</title>
        <authorList>
            <person name="Sekiguchi Y."/>
            <person name="Ohashi A."/>
            <person name="Matsuura N."/>
            <person name="Tourlousse M.D."/>
        </authorList>
    </citation>
    <scope>NUCLEOTIDE SEQUENCE [LARGE SCALE GENOMIC DNA]</scope>
    <source>
        <strain evidence="2">KOME-1</strain>
    </source>
</reference>
<sequence length="181" mass="21148">MDRRQKEELRILLKARKRADKVLAERREAAQEKLDRNMRKAANQELMQEYTRKFTALAEKCGILALAEEAARKVNGCFFTKMSYYIDYGMNTSHLSGAFFTYKDGVLRPAYLGIFITWDEGEAKKEVEIRYAKNGAVTFHHSRWPIFPFIWKNFPKVLPQMVDQAMKNPRKPEPAPRHGCE</sequence>
<proteinExistence type="predicted"/>
<accession>A0A0S7B605</accession>
<dbReference type="RefSeq" id="WP_075071837.1">
    <property type="nucleotide sequence ID" value="NZ_DF967972.1"/>
</dbReference>
<name>A0A0S7B605_9CHLR</name>
<protein>
    <submittedName>
        <fullName evidence="2">Uncharacterized protein</fullName>
    </submittedName>
</protein>
<organism evidence="2">
    <name type="scientific">Longilinea arvoryzae</name>
    <dbReference type="NCBI Taxonomy" id="360412"/>
    <lineage>
        <taxon>Bacteria</taxon>
        <taxon>Bacillati</taxon>
        <taxon>Chloroflexota</taxon>
        <taxon>Anaerolineae</taxon>
        <taxon>Anaerolineales</taxon>
        <taxon>Anaerolineaceae</taxon>
        <taxon>Longilinea</taxon>
    </lineage>
</organism>
<dbReference type="EMBL" id="DF967972">
    <property type="protein sequence ID" value="GAP12407.1"/>
    <property type="molecule type" value="Genomic_DNA"/>
</dbReference>
<evidence type="ECO:0000313" key="2">
    <source>
        <dbReference type="EMBL" id="GAP12407.1"/>
    </source>
</evidence>
<evidence type="ECO:0000313" key="3">
    <source>
        <dbReference type="Proteomes" id="UP000055060"/>
    </source>
</evidence>
<dbReference type="STRING" id="360412.LARV_00142"/>
<dbReference type="AlphaFoldDB" id="A0A0S7B605"/>
<dbReference type="Proteomes" id="UP000055060">
    <property type="component" value="Unassembled WGS sequence"/>
</dbReference>